<sequence length="365" mass="42040">MRDPKSFVDSLTERYKFKLKGTGPLEFHLGCDFFRDEDGVLCMSPKKYISRMHDRYVRLFGSKARTNVYSPLEKGDHPELDTSEFLETDDTLKYQSLIGSMQWVILLGRFDIATAVMTLSSYRAVPRIGHLDRAKRIVSYLMRFKDACIRYRTNEPDYTDLPERPSEWDRSIYGDVEELLPHDTPKPLGKTVVLTHYVDANLYHDWITGRSVTGILSLLNQTPIDWYSKKQSTVETATYGSEFVATRICIDRAVDLCTTLRYLGVPLAHRDVVFSDNESVVNSSMRLDAKLHKRHNALSFHRVREAIAAGYIQYFHMPGKTNPADVLSKHWGYSDVWPTLQPFLFWKGETAKTLLTPSSDQHDHT</sequence>
<dbReference type="OrthoDB" id="44265at2759"/>
<organism evidence="1 2">
    <name type="scientific">Nitzschia inconspicua</name>
    <dbReference type="NCBI Taxonomy" id="303405"/>
    <lineage>
        <taxon>Eukaryota</taxon>
        <taxon>Sar</taxon>
        <taxon>Stramenopiles</taxon>
        <taxon>Ochrophyta</taxon>
        <taxon>Bacillariophyta</taxon>
        <taxon>Bacillariophyceae</taxon>
        <taxon>Bacillariophycidae</taxon>
        <taxon>Bacillariales</taxon>
        <taxon>Bacillariaceae</taxon>
        <taxon>Nitzschia</taxon>
    </lineage>
</organism>
<dbReference type="Proteomes" id="UP000693970">
    <property type="component" value="Unassembled WGS sequence"/>
</dbReference>
<protein>
    <recommendedName>
        <fullName evidence="3">Reverse transcriptase Ty1/copia-type domain-containing protein</fullName>
    </recommendedName>
</protein>
<dbReference type="EMBL" id="JAGRRH010000022">
    <property type="protein sequence ID" value="KAG7344872.1"/>
    <property type="molecule type" value="Genomic_DNA"/>
</dbReference>
<evidence type="ECO:0000313" key="2">
    <source>
        <dbReference type="Proteomes" id="UP000693970"/>
    </source>
</evidence>
<reference evidence="1" key="2">
    <citation type="submission" date="2021-04" db="EMBL/GenBank/DDBJ databases">
        <authorList>
            <person name="Podell S."/>
        </authorList>
    </citation>
    <scope>NUCLEOTIDE SEQUENCE</scope>
    <source>
        <strain evidence="1">Hildebrandi</strain>
    </source>
</reference>
<dbReference type="AlphaFoldDB" id="A0A9K3KJN0"/>
<name>A0A9K3KJN0_9STRA</name>
<evidence type="ECO:0008006" key="3">
    <source>
        <dbReference type="Google" id="ProtNLM"/>
    </source>
</evidence>
<dbReference type="PANTHER" id="PTHR11439">
    <property type="entry name" value="GAG-POL-RELATED RETROTRANSPOSON"/>
    <property type="match status" value="1"/>
</dbReference>
<accession>A0A9K3KJN0</accession>
<dbReference type="CDD" id="cd09272">
    <property type="entry name" value="RNase_HI_RT_Ty1"/>
    <property type="match status" value="1"/>
</dbReference>
<proteinExistence type="predicted"/>
<comment type="caution">
    <text evidence="1">The sequence shown here is derived from an EMBL/GenBank/DDBJ whole genome shotgun (WGS) entry which is preliminary data.</text>
</comment>
<dbReference type="PANTHER" id="PTHR11439:SF483">
    <property type="entry name" value="PEPTIDE SYNTHASE GLIP-LIKE, PUTATIVE (AFU_ORTHOLOGUE AFUA_3G12920)-RELATED"/>
    <property type="match status" value="1"/>
</dbReference>
<reference evidence="1" key="1">
    <citation type="journal article" date="2021" name="Sci. Rep.">
        <title>Diploid genomic architecture of Nitzschia inconspicua, an elite biomass production diatom.</title>
        <authorList>
            <person name="Oliver A."/>
            <person name="Podell S."/>
            <person name="Pinowska A."/>
            <person name="Traller J.C."/>
            <person name="Smith S.R."/>
            <person name="McClure R."/>
            <person name="Beliaev A."/>
            <person name="Bohutskyi P."/>
            <person name="Hill E.A."/>
            <person name="Rabines A."/>
            <person name="Zheng H."/>
            <person name="Allen L.Z."/>
            <person name="Kuo A."/>
            <person name="Grigoriev I.V."/>
            <person name="Allen A.E."/>
            <person name="Hazlebeck D."/>
            <person name="Allen E.E."/>
        </authorList>
    </citation>
    <scope>NUCLEOTIDE SEQUENCE</scope>
    <source>
        <strain evidence="1">Hildebrandi</strain>
    </source>
</reference>
<keyword evidence="2" id="KW-1185">Reference proteome</keyword>
<evidence type="ECO:0000313" key="1">
    <source>
        <dbReference type="EMBL" id="KAG7344872.1"/>
    </source>
</evidence>
<gene>
    <name evidence="1" type="ORF">IV203_032403</name>
</gene>